<dbReference type="InterPro" id="IPR031356">
    <property type="entry name" value="Stealth_CR4"/>
</dbReference>
<evidence type="ECO:0000259" key="7">
    <source>
        <dbReference type="Pfam" id="PF17103"/>
    </source>
</evidence>
<comment type="caution">
    <text evidence="8">The sequence shown here is derived from an EMBL/GenBank/DDBJ whole genome shotgun (WGS) entry which is preliminary data.</text>
</comment>
<feature type="domain" description="Stealth protein CR3 conserved region 3" evidence="6">
    <location>
        <begin position="242"/>
        <end position="289"/>
    </location>
</feature>
<name>N1UXX9_9MICC</name>
<comment type="similarity">
    <text evidence="1">Belongs to the stealth family.</text>
</comment>
<evidence type="ECO:0000256" key="1">
    <source>
        <dbReference type="ARBA" id="ARBA00007583"/>
    </source>
</evidence>
<dbReference type="GO" id="GO:0000271">
    <property type="term" value="P:polysaccharide biosynthetic process"/>
    <property type="evidence" value="ECO:0007669"/>
    <property type="project" value="UniProtKB-KW"/>
</dbReference>
<feature type="domain" description="Stealth protein CR2 conserved region 2" evidence="4">
    <location>
        <begin position="93"/>
        <end position="198"/>
    </location>
</feature>
<proteinExistence type="inferred from homology"/>
<reference evidence="8 9" key="1">
    <citation type="journal article" date="2013" name="Genome Announc.">
        <title>Draft Genome Sequence of Arthrobacter crystallopoietes Strain BAB-32, Revealing Genes for Bioremediation.</title>
        <authorList>
            <person name="Joshi M.N."/>
            <person name="Pandit A.S."/>
            <person name="Sharma A."/>
            <person name="Pandya R.V."/>
            <person name="Desai S.M."/>
            <person name="Saxena A.K."/>
            <person name="Bagatharia S.B."/>
        </authorList>
    </citation>
    <scope>NUCLEOTIDE SEQUENCE [LARGE SCALE GENOMIC DNA]</scope>
    <source>
        <strain evidence="8 9">BAB-32</strain>
    </source>
</reference>
<evidence type="ECO:0000256" key="2">
    <source>
        <dbReference type="ARBA" id="ARBA00022679"/>
    </source>
</evidence>
<evidence type="ECO:0008006" key="10">
    <source>
        <dbReference type="Google" id="ProtNLM"/>
    </source>
</evidence>
<feature type="domain" description="Stealth protein CR4 conserved region 4" evidence="7">
    <location>
        <begin position="319"/>
        <end position="364"/>
    </location>
</feature>
<dbReference type="AlphaFoldDB" id="N1UXX9"/>
<evidence type="ECO:0000259" key="4">
    <source>
        <dbReference type="Pfam" id="PF11380"/>
    </source>
</evidence>
<dbReference type="InterPro" id="IPR021520">
    <property type="entry name" value="Stealth_CR2"/>
</dbReference>
<gene>
    <name evidence="8" type="ORF">D477_005116</name>
</gene>
<sequence>MLVRNGSSDQGVPDVFEYLAAERLILAGPELACRLVAAGAERTHPGLAEVLQPVDLVYTWVDGSDPEWMRERDRAWARIHPEEVNPYAANAERYRNHEELRYSLRSVDYFAPWINHIYLVTAGQVPGWLNCANSRITVVDHREIFPADALPTFNSHAIEARLHRIPGLSEHFLYLNDDVFFGRHVGPERFFHGNGLPKFFQSENRIPAGEVSIADLPVDSAAKRNRQLLQHKFGRTVEFKFKHAAHAQRRSTLQRIEEEFPAEHANTTHSRFRNPQDISIPSSLAHYYGFATGAAVAGTISYRFCDISEPDALVKLLRLLRDRSADVFCLNETGPSALDWERLDRMLEDFLEAYFPVPSSFERGSE</sequence>
<dbReference type="InterPro" id="IPR031357">
    <property type="entry name" value="Stealth_CR3"/>
</dbReference>
<keyword evidence="2" id="KW-0808">Transferase</keyword>
<keyword evidence="9" id="KW-1185">Reference proteome</keyword>
<dbReference type="Pfam" id="PF17102">
    <property type="entry name" value="Stealth_CR3"/>
    <property type="match status" value="1"/>
</dbReference>
<organism evidence="8 9">
    <name type="scientific">Arthrobacter crystallopoietes BAB-32</name>
    <dbReference type="NCBI Taxonomy" id="1246476"/>
    <lineage>
        <taxon>Bacteria</taxon>
        <taxon>Bacillati</taxon>
        <taxon>Actinomycetota</taxon>
        <taxon>Actinomycetes</taxon>
        <taxon>Micrococcales</taxon>
        <taxon>Micrococcaceae</taxon>
        <taxon>Crystallibacter</taxon>
    </lineage>
</organism>
<dbReference type="Pfam" id="PF17103">
    <property type="entry name" value="Stealth_CR4"/>
    <property type="match status" value="1"/>
</dbReference>
<protein>
    <recommendedName>
        <fullName evidence="10">Capsular polysaccharide phosphotransferase SacB</fullName>
    </recommendedName>
</protein>
<feature type="domain" description="Stealth protein CR1 conserved region 1" evidence="5">
    <location>
        <begin position="53"/>
        <end position="75"/>
    </location>
</feature>
<evidence type="ECO:0000259" key="6">
    <source>
        <dbReference type="Pfam" id="PF17102"/>
    </source>
</evidence>
<keyword evidence="3" id="KW-0270">Exopolysaccharide synthesis</keyword>
<dbReference type="EMBL" id="ANPE02000079">
    <property type="protein sequence ID" value="EMY35241.1"/>
    <property type="molecule type" value="Genomic_DNA"/>
</dbReference>
<dbReference type="InterPro" id="IPR047141">
    <property type="entry name" value="Stealth"/>
</dbReference>
<evidence type="ECO:0000256" key="3">
    <source>
        <dbReference type="ARBA" id="ARBA00023169"/>
    </source>
</evidence>
<dbReference type="Proteomes" id="UP000010729">
    <property type="component" value="Unassembled WGS sequence"/>
</dbReference>
<dbReference type="Pfam" id="PF11380">
    <property type="entry name" value="Stealth_CR2"/>
    <property type="match status" value="1"/>
</dbReference>
<evidence type="ECO:0000259" key="5">
    <source>
        <dbReference type="Pfam" id="PF17101"/>
    </source>
</evidence>
<dbReference type="Pfam" id="PF17101">
    <property type="entry name" value="Stealth_CR1"/>
    <property type="match status" value="1"/>
</dbReference>
<dbReference type="PANTHER" id="PTHR24045">
    <property type="match status" value="1"/>
</dbReference>
<evidence type="ECO:0000313" key="9">
    <source>
        <dbReference type="Proteomes" id="UP000010729"/>
    </source>
</evidence>
<evidence type="ECO:0000313" key="8">
    <source>
        <dbReference type="EMBL" id="EMY35241.1"/>
    </source>
</evidence>
<accession>N1UXX9</accession>
<dbReference type="PANTHER" id="PTHR24045:SF0">
    <property type="entry name" value="N-ACETYLGLUCOSAMINE-1-PHOSPHOTRANSFERASE SUBUNITS ALPHA_BETA"/>
    <property type="match status" value="1"/>
</dbReference>
<dbReference type="InterPro" id="IPR031358">
    <property type="entry name" value="Stealth_CR1"/>
</dbReference>
<dbReference type="GO" id="GO:0016772">
    <property type="term" value="F:transferase activity, transferring phosphorus-containing groups"/>
    <property type="evidence" value="ECO:0007669"/>
    <property type="project" value="InterPro"/>
</dbReference>